<dbReference type="InterPro" id="IPR003313">
    <property type="entry name" value="AraC-bd"/>
</dbReference>
<dbReference type="GO" id="GO:0043565">
    <property type="term" value="F:sequence-specific DNA binding"/>
    <property type="evidence" value="ECO:0007669"/>
    <property type="project" value="InterPro"/>
</dbReference>
<dbReference type="GO" id="GO:0003700">
    <property type="term" value="F:DNA-binding transcription factor activity"/>
    <property type="evidence" value="ECO:0007669"/>
    <property type="project" value="InterPro"/>
</dbReference>
<dbReference type="SUPFAM" id="SSF46689">
    <property type="entry name" value="Homeodomain-like"/>
    <property type="match status" value="2"/>
</dbReference>
<dbReference type="Gene3D" id="1.10.10.60">
    <property type="entry name" value="Homeodomain-like"/>
    <property type="match status" value="2"/>
</dbReference>
<dbReference type="PROSITE" id="PS01124">
    <property type="entry name" value="HTH_ARAC_FAMILY_2"/>
    <property type="match status" value="1"/>
</dbReference>
<dbReference type="InterPro" id="IPR020449">
    <property type="entry name" value="Tscrpt_reg_AraC-type_HTH"/>
</dbReference>
<organism evidence="5 6">
    <name type="scientific">Anseongella ginsenosidimutans</name>
    <dbReference type="NCBI Taxonomy" id="496056"/>
    <lineage>
        <taxon>Bacteria</taxon>
        <taxon>Pseudomonadati</taxon>
        <taxon>Bacteroidota</taxon>
        <taxon>Sphingobacteriia</taxon>
        <taxon>Sphingobacteriales</taxon>
        <taxon>Sphingobacteriaceae</taxon>
        <taxon>Anseongella</taxon>
    </lineage>
</organism>
<dbReference type="InterPro" id="IPR018062">
    <property type="entry name" value="HTH_AraC-typ_CS"/>
</dbReference>
<evidence type="ECO:0000256" key="1">
    <source>
        <dbReference type="ARBA" id="ARBA00023015"/>
    </source>
</evidence>
<keyword evidence="1" id="KW-0805">Transcription regulation</keyword>
<protein>
    <submittedName>
        <fullName evidence="5">AraC-like protein</fullName>
    </submittedName>
</protein>
<dbReference type="PANTHER" id="PTHR43280">
    <property type="entry name" value="ARAC-FAMILY TRANSCRIPTIONAL REGULATOR"/>
    <property type="match status" value="1"/>
</dbReference>
<dbReference type="InterPro" id="IPR009057">
    <property type="entry name" value="Homeodomain-like_sf"/>
</dbReference>
<dbReference type="PANTHER" id="PTHR43280:SF30">
    <property type="entry name" value="MMSAB OPERON REGULATORY PROTEIN"/>
    <property type="match status" value="1"/>
</dbReference>
<accession>A0A4R3KP23</accession>
<dbReference type="Pfam" id="PF12833">
    <property type="entry name" value="HTH_18"/>
    <property type="match status" value="1"/>
</dbReference>
<dbReference type="InterPro" id="IPR037923">
    <property type="entry name" value="HTH-like"/>
</dbReference>
<evidence type="ECO:0000313" key="5">
    <source>
        <dbReference type="EMBL" id="TCS85836.1"/>
    </source>
</evidence>
<dbReference type="Pfam" id="PF02311">
    <property type="entry name" value="AraC_binding"/>
    <property type="match status" value="1"/>
</dbReference>
<dbReference type="RefSeq" id="WP_132129956.1">
    <property type="nucleotide sequence ID" value="NZ_CP042432.1"/>
</dbReference>
<evidence type="ECO:0000259" key="4">
    <source>
        <dbReference type="PROSITE" id="PS01124"/>
    </source>
</evidence>
<dbReference type="InterPro" id="IPR018060">
    <property type="entry name" value="HTH_AraC"/>
</dbReference>
<dbReference type="Gene3D" id="2.60.120.280">
    <property type="entry name" value="Regulatory protein AraC"/>
    <property type="match status" value="1"/>
</dbReference>
<feature type="domain" description="HTH araC/xylS-type" evidence="4">
    <location>
        <begin position="191"/>
        <end position="289"/>
    </location>
</feature>
<dbReference type="CDD" id="cd06986">
    <property type="entry name" value="cupin_MmsR-like_N"/>
    <property type="match status" value="1"/>
</dbReference>
<evidence type="ECO:0000313" key="6">
    <source>
        <dbReference type="Proteomes" id="UP000295807"/>
    </source>
</evidence>
<dbReference type="OrthoDB" id="9813413at2"/>
<comment type="caution">
    <text evidence="5">The sequence shown here is derived from an EMBL/GenBank/DDBJ whole genome shotgun (WGS) entry which is preliminary data.</text>
</comment>
<dbReference type="PRINTS" id="PR00032">
    <property type="entry name" value="HTHARAC"/>
</dbReference>
<keyword evidence="6" id="KW-1185">Reference proteome</keyword>
<dbReference type="AlphaFoldDB" id="A0A4R3KP23"/>
<keyword evidence="2" id="KW-0238">DNA-binding</keyword>
<evidence type="ECO:0000256" key="3">
    <source>
        <dbReference type="ARBA" id="ARBA00023163"/>
    </source>
</evidence>
<sequence>MKKKEGFEGQEAIVLPKNVVRQSEALPVIQDLHITDIGYYPRAKFHYRERPEGAEEHILIYCVSGCGHCSLGKKEFQINPNEYLIVPQGREHVYWASEEQPWTIYWAHFKGKLADHLSELLYRRMLRQRNAVQYNDSYINLFRNIYQVLQLGYSKDNLEYVALNFSGFLTAFIYNDKFNLTAPREQPDAIDSSILFLKQHIGEALTLKQIADHVHLSISHFSGLFHKKTGFSPIEYFNHLKMQKACQLLHFTDLRIYEVAVATGIEDPYYFSRIFKENMGVSPKEYRLRWQLNDERPGKRQGR</sequence>
<dbReference type="SUPFAM" id="SSF51215">
    <property type="entry name" value="Regulatory protein AraC"/>
    <property type="match status" value="1"/>
</dbReference>
<gene>
    <name evidence="5" type="ORF">EDD80_11034</name>
</gene>
<evidence type="ECO:0000256" key="2">
    <source>
        <dbReference type="ARBA" id="ARBA00023125"/>
    </source>
</evidence>
<proteinExistence type="predicted"/>
<dbReference type="PROSITE" id="PS00041">
    <property type="entry name" value="HTH_ARAC_FAMILY_1"/>
    <property type="match status" value="1"/>
</dbReference>
<name>A0A4R3KP23_9SPHI</name>
<dbReference type="Proteomes" id="UP000295807">
    <property type="component" value="Unassembled WGS sequence"/>
</dbReference>
<dbReference type="EMBL" id="SMAD01000010">
    <property type="protein sequence ID" value="TCS85836.1"/>
    <property type="molecule type" value="Genomic_DNA"/>
</dbReference>
<reference evidence="5 6" key="1">
    <citation type="submission" date="2019-03" db="EMBL/GenBank/DDBJ databases">
        <title>Genomic Encyclopedia of Type Strains, Phase IV (KMG-IV): sequencing the most valuable type-strain genomes for metagenomic binning, comparative biology and taxonomic classification.</title>
        <authorList>
            <person name="Goeker M."/>
        </authorList>
    </citation>
    <scope>NUCLEOTIDE SEQUENCE [LARGE SCALE GENOMIC DNA]</scope>
    <source>
        <strain evidence="5 6">DSM 21100</strain>
    </source>
</reference>
<dbReference type="SMART" id="SM00342">
    <property type="entry name" value="HTH_ARAC"/>
    <property type="match status" value="1"/>
</dbReference>
<keyword evidence="3" id="KW-0804">Transcription</keyword>